<name>A0A6M1T6E8_9BACT</name>
<sequence>MVQSIREKRRVERSERYHKTAEAFLGCIPYGSSAYSFFTTLFKPLYQKRREDWVKDIIIRLNKLENEGRIDLDELAENEEFNTLVIKATRLAEENHQKEKVEALKGIVINSSLELLQDKEMFDWANHFLKIIETISPFHILLLKTFQAPGDIVRVKSIDLGSEFNSLQTKTVFFAIYPEYRDRAKLITQCWKELHDLGFVAFESFEDGGHMPGQLNKLTTDFGDKFLRMIRSDELTSN</sequence>
<gene>
    <name evidence="1" type="ORF">G3569_15110</name>
</gene>
<dbReference type="EMBL" id="JAALLS010000023">
    <property type="protein sequence ID" value="NGP89687.1"/>
    <property type="molecule type" value="Genomic_DNA"/>
</dbReference>
<evidence type="ECO:0000313" key="1">
    <source>
        <dbReference type="EMBL" id="NGP89687.1"/>
    </source>
</evidence>
<protein>
    <submittedName>
        <fullName evidence="1">Uncharacterized protein</fullName>
    </submittedName>
</protein>
<dbReference type="RefSeq" id="WP_165270692.1">
    <property type="nucleotide sequence ID" value="NZ_JAALLS010000023.1"/>
</dbReference>
<organism evidence="1 2">
    <name type="scientific">Fodinibius halophilus</name>
    <dbReference type="NCBI Taxonomy" id="1736908"/>
    <lineage>
        <taxon>Bacteria</taxon>
        <taxon>Pseudomonadati</taxon>
        <taxon>Balneolota</taxon>
        <taxon>Balneolia</taxon>
        <taxon>Balneolales</taxon>
        <taxon>Balneolaceae</taxon>
        <taxon>Fodinibius</taxon>
    </lineage>
</organism>
<proteinExistence type="predicted"/>
<dbReference type="Proteomes" id="UP000479132">
    <property type="component" value="Unassembled WGS sequence"/>
</dbReference>
<comment type="caution">
    <text evidence="1">The sequence shown here is derived from an EMBL/GenBank/DDBJ whole genome shotgun (WGS) entry which is preliminary data.</text>
</comment>
<dbReference type="AlphaFoldDB" id="A0A6M1T6E8"/>
<evidence type="ECO:0000313" key="2">
    <source>
        <dbReference type="Proteomes" id="UP000479132"/>
    </source>
</evidence>
<keyword evidence="2" id="KW-1185">Reference proteome</keyword>
<accession>A0A6M1T6E8</accession>
<reference evidence="1 2" key="1">
    <citation type="submission" date="2020-02" db="EMBL/GenBank/DDBJ databases">
        <title>Aliifodinibius halophilus 2W32, complete genome.</title>
        <authorList>
            <person name="Li Y."/>
            <person name="Wu S."/>
        </authorList>
    </citation>
    <scope>NUCLEOTIDE SEQUENCE [LARGE SCALE GENOMIC DNA]</scope>
    <source>
        <strain evidence="1 2">2W32</strain>
    </source>
</reference>